<dbReference type="GO" id="GO:0003677">
    <property type="term" value="F:DNA binding"/>
    <property type="evidence" value="ECO:0007669"/>
    <property type="project" value="InterPro"/>
</dbReference>
<dbReference type="AlphaFoldDB" id="B4JEU2"/>
<dbReference type="eggNOG" id="ENOG502T7YA">
    <property type="taxonomic scope" value="Eukaryota"/>
</dbReference>
<reference evidence="4 5" key="1">
    <citation type="journal article" date="2007" name="Nature">
        <title>Evolution of genes and genomes on the Drosophila phylogeny.</title>
        <authorList>
            <consortium name="Drosophila 12 Genomes Consortium"/>
            <person name="Clark A.G."/>
            <person name="Eisen M.B."/>
            <person name="Smith D.R."/>
            <person name="Bergman C.M."/>
            <person name="Oliver B."/>
            <person name="Markow T.A."/>
            <person name="Kaufman T.C."/>
            <person name="Kellis M."/>
            <person name="Gelbart W."/>
            <person name="Iyer V.N."/>
            <person name="Pollard D.A."/>
            <person name="Sackton T.B."/>
            <person name="Larracuente A.M."/>
            <person name="Singh N.D."/>
            <person name="Abad J.P."/>
            <person name="Abt D.N."/>
            <person name="Adryan B."/>
            <person name="Aguade M."/>
            <person name="Akashi H."/>
            <person name="Anderson W.W."/>
            <person name="Aquadro C.F."/>
            <person name="Ardell D.H."/>
            <person name="Arguello R."/>
            <person name="Artieri C.G."/>
            <person name="Barbash D.A."/>
            <person name="Barker D."/>
            <person name="Barsanti P."/>
            <person name="Batterham P."/>
            <person name="Batzoglou S."/>
            <person name="Begun D."/>
            <person name="Bhutkar A."/>
            <person name="Blanco E."/>
            <person name="Bosak S.A."/>
            <person name="Bradley R.K."/>
            <person name="Brand A.D."/>
            <person name="Brent M.R."/>
            <person name="Brooks A.N."/>
            <person name="Brown R.H."/>
            <person name="Butlin R.K."/>
            <person name="Caggese C."/>
            <person name="Calvi B.R."/>
            <person name="Bernardo de Carvalho A."/>
            <person name="Caspi A."/>
            <person name="Castrezana S."/>
            <person name="Celniker S.E."/>
            <person name="Chang J.L."/>
            <person name="Chapple C."/>
            <person name="Chatterji S."/>
            <person name="Chinwalla A."/>
            <person name="Civetta A."/>
            <person name="Clifton S.W."/>
            <person name="Comeron J.M."/>
            <person name="Costello J.C."/>
            <person name="Coyne J.A."/>
            <person name="Daub J."/>
            <person name="David R.G."/>
            <person name="Delcher A.L."/>
            <person name="Delehaunty K."/>
            <person name="Do C.B."/>
            <person name="Ebling H."/>
            <person name="Edwards K."/>
            <person name="Eickbush T."/>
            <person name="Evans J.D."/>
            <person name="Filipski A."/>
            <person name="Findeiss S."/>
            <person name="Freyhult E."/>
            <person name="Fulton L."/>
            <person name="Fulton R."/>
            <person name="Garcia A.C."/>
            <person name="Gardiner A."/>
            <person name="Garfield D.A."/>
            <person name="Garvin B.E."/>
            <person name="Gibson G."/>
            <person name="Gilbert D."/>
            <person name="Gnerre S."/>
            <person name="Godfrey J."/>
            <person name="Good R."/>
            <person name="Gotea V."/>
            <person name="Gravely B."/>
            <person name="Greenberg A.J."/>
            <person name="Griffiths-Jones S."/>
            <person name="Gross S."/>
            <person name="Guigo R."/>
            <person name="Gustafson E.A."/>
            <person name="Haerty W."/>
            <person name="Hahn M.W."/>
            <person name="Halligan D.L."/>
            <person name="Halpern A.L."/>
            <person name="Halter G.M."/>
            <person name="Han M.V."/>
            <person name="Heger A."/>
            <person name="Hillier L."/>
            <person name="Hinrichs A.S."/>
            <person name="Holmes I."/>
            <person name="Hoskins R.A."/>
            <person name="Hubisz M.J."/>
            <person name="Hultmark D."/>
            <person name="Huntley M.A."/>
            <person name="Jaffe D.B."/>
            <person name="Jagadeeshan S."/>
            <person name="Jeck W.R."/>
            <person name="Johnson J."/>
            <person name="Jones C.D."/>
            <person name="Jordan W.C."/>
            <person name="Karpen G.H."/>
            <person name="Kataoka E."/>
            <person name="Keightley P.D."/>
            <person name="Kheradpour P."/>
            <person name="Kirkness E.F."/>
            <person name="Koerich L.B."/>
            <person name="Kristiansen K."/>
            <person name="Kudrna D."/>
            <person name="Kulathinal R.J."/>
            <person name="Kumar S."/>
            <person name="Kwok R."/>
            <person name="Lander E."/>
            <person name="Langley C.H."/>
            <person name="Lapoint R."/>
            <person name="Lazzaro B.P."/>
            <person name="Lee S.J."/>
            <person name="Levesque L."/>
            <person name="Li R."/>
            <person name="Lin C.F."/>
            <person name="Lin M.F."/>
            <person name="Lindblad-Toh K."/>
            <person name="Llopart A."/>
            <person name="Long M."/>
            <person name="Low L."/>
            <person name="Lozovsky E."/>
            <person name="Lu J."/>
            <person name="Luo M."/>
            <person name="Machado C.A."/>
            <person name="Makalowski W."/>
            <person name="Marzo M."/>
            <person name="Matsuda M."/>
            <person name="Matzkin L."/>
            <person name="McAllister B."/>
            <person name="McBride C.S."/>
            <person name="McKernan B."/>
            <person name="McKernan K."/>
            <person name="Mendez-Lago M."/>
            <person name="Minx P."/>
            <person name="Mollenhauer M.U."/>
            <person name="Montooth K."/>
            <person name="Mount S.M."/>
            <person name="Mu X."/>
            <person name="Myers E."/>
            <person name="Negre B."/>
            <person name="Newfeld S."/>
            <person name="Nielsen R."/>
            <person name="Noor M.A."/>
            <person name="O'Grady P."/>
            <person name="Pachter L."/>
            <person name="Papaceit M."/>
            <person name="Parisi M.J."/>
            <person name="Parisi M."/>
            <person name="Parts L."/>
            <person name="Pedersen J.S."/>
            <person name="Pesole G."/>
            <person name="Phillippy A.M."/>
            <person name="Ponting C.P."/>
            <person name="Pop M."/>
            <person name="Porcelli D."/>
            <person name="Powell J.R."/>
            <person name="Prohaska S."/>
            <person name="Pruitt K."/>
            <person name="Puig M."/>
            <person name="Quesneville H."/>
            <person name="Ram K.R."/>
            <person name="Rand D."/>
            <person name="Rasmussen M.D."/>
            <person name="Reed L.K."/>
            <person name="Reenan R."/>
            <person name="Reily A."/>
            <person name="Remington K.A."/>
            <person name="Rieger T.T."/>
            <person name="Ritchie M.G."/>
            <person name="Robin C."/>
            <person name="Rogers Y.H."/>
            <person name="Rohde C."/>
            <person name="Rozas J."/>
            <person name="Rubenfield M.J."/>
            <person name="Ruiz A."/>
            <person name="Russo S."/>
            <person name="Salzberg S.L."/>
            <person name="Sanchez-Gracia A."/>
            <person name="Saranga D.J."/>
            <person name="Sato H."/>
            <person name="Schaeffer S.W."/>
            <person name="Schatz M.C."/>
            <person name="Schlenke T."/>
            <person name="Schwartz R."/>
            <person name="Segarra C."/>
            <person name="Singh R.S."/>
            <person name="Sirot L."/>
            <person name="Sirota M."/>
            <person name="Sisneros N.B."/>
            <person name="Smith C.D."/>
            <person name="Smith T.F."/>
            <person name="Spieth J."/>
            <person name="Stage D.E."/>
            <person name="Stark A."/>
            <person name="Stephan W."/>
            <person name="Strausberg R.L."/>
            <person name="Strempel S."/>
            <person name="Sturgill D."/>
            <person name="Sutton G."/>
            <person name="Sutton G.G."/>
            <person name="Tao W."/>
            <person name="Teichmann S."/>
            <person name="Tobari Y.N."/>
            <person name="Tomimura Y."/>
            <person name="Tsolas J.M."/>
            <person name="Valente V.L."/>
            <person name="Venter E."/>
            <person name="Venter J.C."/>
            <person name="Vicario S."/>
            <person name="Vieira F.G."/>
            <person name="Vilella A.J."/>
            <person name="Villasante A."/>
            <person name="Walenz B."/>
            <person name="Wang J."/>
            <person name="Wasserman M."/>
            <person name="Watts T."/>
            <person name="Wilson D."/>
            <person name="Wilson R.K."/>
            <person name="Wing R.A."/>
            <person name="Wolfner M.F."/>
            <person name="Wong A."/>
            <person name="Wong G.K."/>
            <person name="Wu C.I."/>
            <person name="Wu G."/>
            <person name="Yamamoto D."/>
            <person name="Yang H.P."/>
            <person name="Yang S.P."/>
            <person name="Yorke J.A."/>
            <person name="Yoshida K."/>
            <person name="Zdobnov E."/>
            <person name="Zhang P."/>
            <person name="Zhang Y."/>
            <person name="Zimin A.V."/>
            <person name="Baldwin J."/>
            <person name="Abdouelleil A."/>
            <person name="Abdulkadir J."/>
            <person name="Abebe A."/>
            <person name="Abera B."/>
            <person name="Abreu J."/>
            <person name="Acer S.C."/>
            <person name="Aftuck L."/>
            <person name="Alexander A."/>
            <person name="An P."/>
            <person name="Anderson E."/>
            <person name="Anderson S."/>
            <person name="Arachi H."/>
            <person name="Azer M."/>
            <person name="Bachantsang P."/>
            <person name="Barry A."/>
            <person name="Bayul T."/>
            <person name="Berlin A."/>
            <person name="Bessette D."/>
            <person name="Bloom T."/>
            <person name="Blye J."/>
            <person name="Boguslavskiy L."/>
            <person name="Bonnet C."/>
            <person name="Boukhgalter B."/>
            <person name="Bourzgui I."/>
            <person name="Brown A."/>
            <person name="Cahill P."/>
            <person name="Channer S."/>
            <person name="Cheshatsang Y."/>
            <person name="Chuda L."/>
            <person name="Citroen M."/>
            <person name="Collymore A."/>
            <person name="Cooke P."/>
            <person name="Costello M."/>
            <person name="D'Aco K."/>
            <person name="Daza R."/>
            <person name="De Haan G."/>
            <person name="DeGray S."/>
            <person name="DeMaso C."/>
            <person name="Dhargay N."/>
            <person name="Dooley K."/>
            <person name="Dooley E."/>
            <person name="Doricent M."/>
            <person name="Dorje P."/>
            <person name="Dorjee K."/>
            <person name="Dupes A."/>
            <person name="Elong R."/>
            <person name="Falk J."/>
            <person name="Farina A."/>
            <person name="Faro S."/>
            <person name="Ferguson D."/>
            <person name="Fisher S."/>
            <person name="Foley C.D."/>
            <person name="Franke A."/>
            <person name="Friedrich D."/>
            <person name="Gadbois L."/>
            <person name="Gearin G."/>
            <person name="Gearin C.R."/>
            <person name="Giannoukos G."/>
            <person name="Goode T."/>
            <person name="Graham J."/>
            <person name="Grandbois E."/>
            <person name="Grewal S."/>
            <person name="Gyaltsen K."/>
            <person name="Hafez N."/>
            <person name="Hagos B."/>
            <person name="Hall J."/>
            <person name="Henson C."/>
            <person name="Hollinger A."/>
            <person name="Honan T."/>
            <person name="Huard M.D."/>
            <person name="Hughes L."/>
            <person name="Hurhula B."/>
            <person name="Husby M.E."/>
            <person name="Kamat A."/>
            <person name="Kanga B."/>
            <person name="Kashin S."/>
            <person name="Khazanovich D."/>
            <person name="Kisner P."/>
            <person name="Lance K."/>
            <person name="Lara M."/>
            <person name="Lee W."/>
            <person name="Lennon N."/>
            <person name="Letendre F."/>
            <person name="LeVine R."/>
            <person name="Lipovsky A."/>
            <person name="Liu X."/>
            <person name="Liu J."/>
            <person name="Liu S."/>
            <person name="Lokyitsang T."/>
            <person name="Lokyitsang Y."/>
            <person name="Lubonja R."/>
            <person name="Lui A."/>
            <person name="MacDonald P."/>
            <person name="Magnisalis V."/>
            <person name="Maru K."/>
            <person name="Matthews C."/>
            <person name="McCusker W."/>
            <person name="McDonough S."/>
            <person name="Mehta T."/>
            <person name="Meldrim J."/>
            <person name="Meneus L."/>
            <person name="Mihai O."/>
            <person name="Mihalev A."/>
            <person name="Mihova T."/>
            <person name="Mittelman R."/>
            <person name="Mlenga V."/>
            <person name="Montmayeur A."/>
            <person name="Mulrain L."/>
            <person name="Navidi A."/>
            <person name="Naylor J."/>
            <person name="Negash T."/>
            <person name="Nguyen T."/>
            <person name="Nguyen N."/>
            <person name="Nicol R."/>
            <person name="Norbu C."/>
            <person name="Norbu N."/>
            <person name="Novod N."/>
            <person name="O'Neill B."/>
            <person name="Osman S."/>
            <person name="Markiewicz E."/>
            <person name="Oyono O.L."/>
            <person name="Patti C."/>
            <person name="Phunkhang P."/>
            <person name="Pierre F."/>
            <person name="Priest M."/>
            <person name="Raghuraman S."/>
            <person name="Rege F."/>
            <person name="Reyes R."/>
            <person name="Rise C."/>
            <person name="Rogov P."/>
            <person name="Ross K."/>
            <person name="Ryan E."/>
            <person name="Settipalli S."/>
            <person name="Shea T."/>
            <person name="Sherpa N."/>
            <person name="Shi L."/>
            <person name="Shih D."/>
            <person name="Sparrow T."/>
            <person name="Spaulding J."/>
            <person name="Stalker J."/>
            <person name="Stange-Thomann N."/>
            <person name="Stavropoulos S."/>
            <person name="Stone C."/>
            <person name="Strader C."/>
            <person name="Tesfaye S."/>
            <person name="Thomson T."/>
            <person name="Thoulutsang Y."/>
            <person name="Thoulutsang D."/>
            <person name="Topham K."/>
            <person name="Topping I."/>
            <person name="Tsamla T."/>
            <person name="Vassiliev H."/>
            <person name="Vo A."/>
            <person name="Wangchuk T."/>
            <person name="Wangdi T."/>
            <person name="Weiand M."/>
            <person name="Wilkinson J."/>
            <person name="Wilson A."/>
            <person name="Yadav S."/>
            <person name="Young G."/>
            <person name="Yu Q."/>
            <person name="Zembek L."/>
            <person name="Zhong D."/>
            <person name="Zimmer A."/>
            <person name="Zwirko Z."/>
            <person name="Jaffe D.B."/>
            <person name="Alvarez P."/>
            <person name="Brockman W."/>
            <person name="Butler J."/>
            <person name="Chin C."/>
            <person name="Gnerre S."/>
            <person name="Grabherr M."/>
            <person name="Kleber M."/>
            <person name="Mauceli E."/>
            <person name="MacCallum I."/>
        </authorList>
    </citation>
    <scope>NUCLEOTIDE SEQUENCE [LARGE SCALE GENOMIC DNA]</scope>
    <source>
        <strain evidence="5">Tucson 15287-2541.00</strain>
    </source>
</reference>
<dbReference type="EMBL" id="CH916369">
    <property type="protein sequence ID" value="EDV93223.1"/>
    <property type="molecule type" value="Genomic_DNA"/>
</dbReference>
<dbReference type="HOGENOM" id="CLU_654296_0_0_1"/>
<keyword evidence="5" id="KW-1185">Reference proteome</keyword>
<dbReference type="OMA" id="QSYQLQH"/>
<feature type="compositionally biased region" description="Acidic residues" evidence="2">
    <location>
        <begin position="162"/>
        <end position="182"/>
    </location>
</feature>
<proteinExistence type="predicted"/>
<sequence>MSNLQLTQEKLDALRSEYRPRRPCAQLKYPRPKTKPEYQSLYPWIILDETDPHFVFCAICECRLSAKRSDLGKHEGSIKHSENAQRKEVSKGQLDTVAGAVKWELNDDDESLLPVLQFASAGSLCKVEEADDGADGENEADDDDDDDDEEAEDGAGNGAGEADADVEADGDTDDADLDAEYEPDCKRRVSETDSQHSGMLDYLPLQVTINEFPHAQLTPAGQLATQCQPATVPQPCRITIKKVTAPLNKSAGTSQSPAQTHEITSKATITPIASGCYSSSQRQQQQLSSYVAGGRQLQSYQLQHHHHLTSLESAPRDSFDLFFDSICATVKGLPPKLATEGKIRVMQLIGELELRAINEREAPPSTSANPADPGATAAAAGSVAGPGTGAGGAAAAAAAASVLDAAGSSQQIETVASTTK</sequence>
<name>B4JEU2_DROGR</name>
<organism evidence="5">
    <name type="scientific">Drosophila grimshawi</name>
    <name type="common">Hawaiian fruit fly</name>
    <name type="synonym">Idiomyia grimshawi</name>
    <dbReference type="NCBI Taxonomy" id="7222"/>
    <lineage>
        <taxon>Eukaryota</taxon>
        <taxon>Metazoa</taxon>
        <taxon>Ecdysozoa</taxon>
        <taxon>Arthropoda</taxon>
        <taxon>Hexapoda</taxon>
        <taxon>Insecta</taxon>
        <taxon>Pterygota</taxon>
        <taxon>Neoptera</taxon>
        <taxon>Endopterygota</taxon>
        <taxon>Diptera</taxon>
        <taxon>Brachycera</taxon>
        <taxon>Muscomorpha</taxon>
        <taxon>Ephydroidea</taxon>
        <taxon>Drosophilidae</taxon>
        <taxon>Drosophila</taxon>
        <taxon>Hawaiian Drosophila</taxon>
    </lineage>
</organism>
<dbReference type="Proteomes" id="UP000001070">
    <property type="component" value="Unassembled WGS sequence"/>
</dbReference>
<dbReference type="PROSITE" id="PS51031">
    <property type="entry name" value="BESS"/>
    <property type="match status" value="1"/>
</dbReference>
<accession>B4JEU2</accession>
<evidence type="ECO:0000256" key="1">
    <source>
        <dbReference type="PROSITE-ProRule" id="PRU00371"/>
    </source>
</evidence>
<feature type="compositionally biased region" description="Basic and acidic residues" evidence="2">
    <location>
        <begin position="183"/>
        <end position="194"/>
    </location>
</feature>
<feature type="compositionally biased region" description="Low complexity" evidence="2">
    <location>
        <begin position="371"/>
        <end position="383"/>
    </location>
</feature>
<dbReference type="PhylomeDB" id="B4JEU2"/>
<dbReference type="KEGG" id="dgr:6563028"/>
<dbReference type="FunCoup" id="B4JEU2">
    <property type="interactions" value="10"/>
</dbReference>
<dbReference type="GO" id="GO:0000785">
    <property type="term" value="C:chromatin"/>
    <property type="evidence" value="ECO:0007669"/>
    <property type="project" value="EnsemblMetazoa"/>
</dbReference>
<evidence type="ECO:0000259" key="3">
    <source>
        <dbReference type="PROSITE" id="PS51031"/>
    </source>
</evidence>
<feature type="region of interest" description="Disordered" evidence="2">
    <location>
        <begin position="128"/>
        <end position="195"/>
    </location>
</feature>
<dbReference type="GO" id="GO:0005634">
    <property type="term" value="C:nucleus"/>
    <property type="evidence" value="ECO:0007669"/>
    <property type="project" value="UniProtKB-SubCell"/>
</dbReference>
<dbReference type="InterPro" id="IPR004210">
    <property type="entry name" value="BESS_motif"/>
</dbReference>
<feature type="region of interest" description="Disordered" evidence="2">
    <location>
        <begin position="362"/>
        <end position="391"/>
    </location>
</feature>
<comment type="subcellular location">
    <subcellularLocation>
        <location evidence="1">Nucleus</location>
    </subcellularLocation>
</comment>
<dbReference type="Pfam" id="PF02944">
    <property type="entry name" value="BESS"/>
    <property type="match status" value="1"/>
</dbReference>
<evidence type="ECO:0000256" key="2">
    <source>
        <dbReference type="SAM" id="MobiDB-lite"/>
    </source>
</evidence>
<dbReference type="GO" id="GO:0042802">
    <property type="term" value="F:identical protein binding"/>
    <property type="evidence" value="ECO:0007669"/>
    <property type="project" value="EnsemblMetazoa"/>
</dbReference>
<protein>
    <submittedName>
        <fullName evidence="4">GH19183</fullName>
    </submittedName>
</protein>
<dbReference type="InParanoid" id="B4JEU2"/>
<evidence type="ECO:0000313" key="4">
    <source>
        <dbReference type="EMBL" id="EDV93223.1"/>
    </source>
</evidence>
<keyword evidence="1" id="KW-0539">Nucleus</keyword>
<feature type="domain" description="BESS" evidence="3">
    <location>
        <begin position="316"/>
        <end position="355"/>
    </location>
</feature>
<feature type="compositionally biased region" description="Acidic residues" evidence="2">
    <location>
        <begin position="129"/>
        <end position="153"/>
    </location>
</feature>
<dbReference type="OrthoDB" id="5803771at2759"/>
<evidence type="ECO:0000313" key="5">
    <source>
        <dbReference type="Proteomes" id="UP000001070"/>
    </source>
</evidence>
<gene>
    <name evidence="4" type="primary">Dgri\GH19183</name>
    <name evidence="4" type="ORF">Dgri_GH19183</name>
</gene>